<dbReference type="InterPro" id="IPR002912">
    <property type="entry name" value="ACT_dom"/>
</dbReference>
<evidence type="ECO:0000256" key="1">
    <source>
        <dbReference type="ARBA" id="ARBA00022801"/>
    </source>
</evidence>
<dbReference type="SUPFAM" id="SSF55021">
    <property type="entry name" value="ACT-like"/>
    <property type="match status" value="1"/>
</dbReference>
<dbReference type="GO" id="GO:0016787">
    <property type="term" value="F:hydrolase activity"/>
    <property type="evidence" value="ECO:0007669"/>
    <property type="project" value="UniProtKB-KW"/>
</dbReference>
<evidence type="ECO:0000313" key="4">
    <source>
        <dbReference type="Proteomes" id="UP000288805"/>
    </source>
</evidence>
<proteinExistence type="predicted"/>
<dbReference type="GO" id="GO:0016301">
    <property type="term" value="F:kinase activity"/>
    <property type="evidence" value="ECO:0007669"/>
    <property type="project" value="UniProtKB-KW"/>
</dbReference>
<comment type="caution">
    <text evidence="3">The sequence shown here is derived from an EMBL/GenBank/DDBJ whole genome shotgun (WGS) entry which is preliminary data.</text>
</comment>
<dbReference type="Proteomes" id="UP000288805">
    <property type="component" value="Unassembled WGS sequence"/>
</dbReference>
<dbReference type="PANTHER" id="PTHR47320:SF1">
    <property type="entry name" value="BIFUNCTIONAL URIDYLYLTRANSFERASE_URIDYLYL-REMOVING ENZYME"/>
    <property type="match status" value="1"/>
</dbReference>
<dbReference type="AlphaFoldDB" id="A0A438EV77"/>
<dbReference type="EMBL" id="QGNW01001179">
    <property type="protein sequence ID" value="RVW51586.1"/>
    <property type="molecule type" value="Genomic_DNA"/>
</dbReference>
<accession>A0A438EV77</accession>
<gene>
    <name evidence="3" type="primary">STY8_3</name>
    <name evidence="3" type="ORF">CK203_066588</name>
</gene>
<sequence length="339" mass="38068">MGRLGNLGVLGILRTTRSVLHRATQTQPPPHSRSRARALSLTVSTRQSSDAFSSPPSPSLFKATDCHDLLFASMAMDDTESCSSRAVDSSHAQPRHHRQKLEVFNEVLRRIQESDCEEAKLPDFDDQLWLHFNRLPAEDVLTHQRLLHLAEDPANRPVFEVRLVQVHSASYEDSVDSAYSKSPMKEDPQSYSNYSSRQGYTLCVCNPSTTHIWFISNLEVLALQANRIHVEDGDSTVILLQLWTMHEITFSTVDKPKLLSQLTSILAEVGLNIQEAHAFSTVDGFSLDVFVVDGWPYEETEQLRIAMEKEIQKIKAIGTVNTYVDKVVSLPCIASSTVY</sequence>
<name>A0A438EV77_VITVI</name>
<evidence type="ECO:0000259" key="2">
    <source>
        <dbReference type="PROSITE" id="PS51671"/>
    </source>
</evidence>
<dbReference type="Pfam" id="PF01842">
    <property type="entry name" value="ACT"/>
    <property type="match status" value="1"/>
</dbReference>
<organism evidence="3 4">
    <name type="scientific">Vitis vinifera</name>
    <name type="common">Grape</name>
    <dbReference type="NCBI Taxonomy" id="29760"/>
    <lineage>
        <taxon>Eukaryota</taxon>
        <taxon>Viridiplantae</taxon>
        <taxon>Streptophyta</taxon>
        <taxon>Embryophyta</taxon>
        <taxon>Tracheophyta</taxon>
        <taxon>Spermatophyta</taxon>
        <taxon>Magnoliopsida</taxon>
        <taxon>eudicotyledons</taxon>
        <taxon>Gunneridae</taxon>
        <taxon>Pentapetalae</taxon>
        <taxon>rosids</taxon>
        <taxon>Vitales</taxon>
        <taxon>Vitaceae</taxon>
        <taxon>Viteae</taxon>
        <taxon>Vitis</taxon>
    </lineage>
</organism>
<protein>
    <submittedName>
        <fullName evidence="3">Serine/threonine-protein kinase STY8</fullName>
    </submittedName>
</protein>
<dbReference type="GO" id="GO:0008773">
    <property type="term" value="F:[protein-PII] uridylyltransferase activity"/>
    <property type="evidence" value="ECO:0007669"/>
    <property type="project" value="InterPro"/>
</dbReference>
<keyword evidence="1" id="KW-0378">Hydrolase</keyword>
<evidence type="ECO:0000313" key="3">
    <source>
        <dbReference type="EMBL" id="RVW51586.1"/>
    </source>
</evidence>
<reference evidence="3 4" key="1">
    <citation type="journal article" date="2018" name="PLoS Genet.">
        <title>Population sequencing reveals clonal diversity and ancestral inbreeding in the grapevine cultivar Chardonnay.</title>
        <authorList>
            <person name="Roach M.J."/>
            <person name="Johnson D.L."/>
            <person name="Bohlmann J."/>
            <person name="van Vuuren H.J."/>
            <person name="Jones S.J."/>
            <person name="Pretorius I.S."/>
            <person name="Schmidt S.A."/>
            <person name="Borneman A.R."/>
        </authorList>
    </citation>
    <scope>NUCLEOTIDE SEQUENCE [LARGE SCALE GENOMIC DNA]</scope>
    <source>
        <strain evidence="4">cv. Chardonnay</strain>
        <tissue evidence="3">Leaf</tissue>
    </source>
</reference>
<dbReference type="InterPro" id="IPR010043">
    <property type="entry name" value="UTase/UR"/>
</dbReference>
<feature type="domain" description="ACT" evidence="2">
    <location>
        <begin position="247"/>
        <end position="321"/>
    </location>
</feature>
<dbReference type="InterPro" id="IPR045865">
    <property type="entry name" value="ACT-like_dom_sf"/>
</dbReference>
<keyword evidence="3" id="KW-0418">Kinase</keyword>
<dbReference type="PANTHER" id="PTHR47320">
    <property type="entry name" value="BIFUNCTIONAL URIDYLYLTRANSFERASE/URIDYLYL-REMOVING ENZYME"/>
    <property type="match status" value="1"/>
</dbReference>
<dbReference type="PROSITE" id="PS51671">
    <property type="entry name" value="ACT"/>
    <property type="match status" value="1"/>
</dbReference>
<dbReference type="CDD" id="cd04928">
    <property type="entry name" value="ACT_TyrKc"/>
    <property type="match status" value="1"/>
</dbReference>
<keyword evidence="3" id="KW-0808">Transferase</keyword>